<protein>
    <submittedName>
        <fullName evidence="1">Uncharacterized protein</fullName>
    </submittedName>
</protein>
<evidence type="ECO:0000313" key="1">
    <source>
        <dbReference type="EMBL" id="CAD6191498.1"/>
    </source>
</evidence>
<organism evidence="1 2">
    <name type="scientific">Caenorhabditis auriculariae</name>
    <dbReference type="NCBI Taxonomy" id="2777116"/>
    <lineage>
        <taxon>Eukaryota</taxon>
        <taxon>Metazoa</taxon>
        <taxon>Ecdysozoa</taxon>
        <taxon>Nematoda</taxon>
        <taxon>Chromadorea</taxon>
        <taxon>Rhabditida</taxon>
        <taxon>Rhabditina</taxon>
        <taxon>Rhabditomorpha</taxon>
        <taxon>Rhabditoidea</taxon>
        <taxon>Rhabditidae</taxon>
        <taxon>Peloderinae</taxon>
        <taxon>Caenorhabditis</taxon>
    </lineage>
</organism>
<dbReference type="Proteomes" id="UP000835052">
    <property type="component" value="Unassembled WGS sequence"/>
</dbReference>
<proteinExistence type="predicted"/>
<comment type="caution">
    <text evidence="1">The sequence shown here is derived from an EMBL/GenBank/DDBJ whole genome shotgun (WGS) entry which is preliminary data.</text>
</comment>
<reference evidence="1" key="1">
    <citation type="submission" date="2020-10" db="EMBL/GenBank/DDBJ databases">
        <authorList>
            <person name="Kikuchi T."/>
        </authorList>
    </citation>
    <scope>NUCLEOTIDE SEQUENCE</scope>
    <source>
        <strain evidence="1">NKZ352</strain>
    </source>
</reference>
<accession>A0A8S1HA51</accession>
<evidence type="ECO:0000313" key="2">
    <source>
        <dbReference type="Proteomes" id="UP000835052"/>
    </source>
</evidence>
<name>A0A8S1HA51_9PELO</name>
<dbReference type="AlphaFoldDB" id="A0A8S1HA51"/>
<keyword evidence="2" id="KW-1185">Reference proteome</keyword>
<dbReference type="EMBL" id="CAJGYM010000021">
    <property type="protein sequence ID" value="CAD6191498.1"/>
    <property type="molecule type" value="Genomic_DNA"/>
</dbReference>
<gene>
    <name evidence="1" type="ORF">CAUJ_LOCUS7417</name>
</gene>
<sequence>MCVTKHHLTLHLTYWTTAPSLGSLSLMFYRGFPFAYTEQLRSFAFHALASSHPLDSFYGDSRQKQKEINSCAARKQKSKSSTTEKKWQDSGLLLLKPEIELDHQQQRVDTRLNNNNELTRTSTEKKGKMFHFDEEEMRPRHKNGVYR</sequence>